<dbReference type="EMBL" id="LAZR01062661">
    <property type="protein sequence ID" value="KKK61058.1"/>
    <property type="molecule type" value="Genomic_DNA"/>
</dbReference>
<accession>A0A0F8WWL8</accession>
<protein>
    <submittedName>
        <fullName evidence="1">Uncharacterized protein</fullName>
    </submittedName>
</protein>
<dbReference type="AlphaFoldDB" id="A0A0F8WWL8"/>
<proteinExistence type="predicted"/>
<organism evidence="1">
    <name type="scientific">marine sediment metagenome</name>
    <dbReference type="NCBI Taxonomy" id="412755"/>
    <lineage>
        <taxon>unclassified sequences</taxon>
        <taxon>metagenomes</taxon>
        <taxon>ecological metagenomes</taxon>
    </lineage>
</organism>
<name>A0A0F8WWL8_9ZZZZ</name>
<reference evidence="1" key="1">
    <citation type="journal article" date="2015" name="Nature">
        <title>Complex archaea that bridge the gap between prokaryotes and eukaryotes.</title>
        <authorList>
            <person name="Spang A."/>
            <person name="Saw J.H."/>
            <person name="Jorgensen S.L."/>
            <person name="Zaremba-Niedzwiedzka K."/>
            <person name="Martijn J."/>
            <person name="Lind A.E."/>
            <person name="van Eijk R."/>
            <person name="Schleper C."/>
            <person name="Guy L."/>
            <person name="Ettema T.J."/>
        </authorList>
    </citation>
    <scope>NUCLEOTIDE SEQUENCE</scope>
</reference>
<sequence length="56" mass="6081">MDNALLDALEAIFEGEQKAACLNTDPEIGTHLQTIATAWNSIADRLKTLELVPQGE</sequence>
<gene>
    <name evidence="1" type="ORF">LCGC14_3018110</name>
</gene>
<evidence type="ECO:0000313" key="1">
    <source>
        <dbReference type="EMBL" id="KKK61058.1"/>
    </source>
</evidence>
<comment type="caution">
    <text evidence="1">The sequence shown here is derived from an EMBL/GenBank/DDBJ whole genome shotgun (WGS) entry which is preliminary data.</text>
</comment>